<dbReference type="Proteomes" id="UP000001921">
    <property type="component" value="Chromosome"/>
</dbReference>
<reference evidence="1" key="1">
    <citation type="submission" date="2006-07" db="EMBL/GenBank/DDBJ databases">
        <authorList>
            <person name="Qin X."/>
            <person name="Weinstock G.M."/>
        </authorList>
    </citation>
    <scope>NUCLEOTIDE SEQUENCE [LARGE SCALE GENOMIC DNA]</scope>
    <source>
        <strain evidence="1">ATCC 10953</strain>
    </source>
</reference>
<dbReference type="AlphaFoldDB" id="A5TSU2"/>
<reference evidence="1" key="2">
    <citation type="submission" date="2007-05" db="EMBL/GenBank/DDBJ databases">
        <title>Genome sequence of Fusobacterium nucleatum subspecies polymorphum - a genetically tractable Fusobacterium.</title>
        <authorList>
            <person name="Karpathy S.E."/>
            <person name="Xiang Q."/>
            <person name="Gioia J."/>
            <person name="Jiang H."/>
            <person name="Liu Y."/>
            <person name="Petrosino J.F."/>
            <person name="Yerrapragada S."/>
            <person name="Fox G.E."/>
            <person name="Kinder Haake S."/>
            <person name="Weinstock G.M."/>
            <person name="Highlander S.K."/>
        </authorList>
    </citation>
    <scope>NUCLEOTIDE SEQUENCE [LARGE SCALE GENOMIC DNA]</scope>
    <source>
        <strain evidence="1">ATCC 10953</strain>
    </source>
</reference>
<evidence type="ECO:0000313" key="1">
    <source>
        <dbReference type="EMBL" id="EDK87967.1"/>
    </source>
</evidence>
<accession>A5TSU2</accession>
<proteinExistence type="predicted"/>
<sequence>MYKRYPDLLGVKRVLGGYISLM</sequence>
<name>A5TSU2_FUSNP</name>
<gene>
    <name evidence="1" type="ORF">FNP_0148</name>
</gene>
<dbReference type="HOGENOM" id="CLU_3424735_0_0_0"/>
<dbReference type="EMBL" id="CM000440">
    <property type="protein sequence ID" value="EDK87967.1"/>
    <property type="molecule type" value="Genomic_DNA"/>
</dbReference>
<protein>
    <submittedName>
        <fullName evidence="1">Uncharacterized protein</fullName>
    </submittedName>
</protein>
<organism evidence="1">
    <name type="scientific">Fusobacterium polymorphum ATCC 10953</name>
    <dbReference type="NCBI Taxonomy" id="393480"/>
    <lineage>
        <taxon>Bacteria</taxon>
        <taxon>Fusobacteriati</taxon>
        <taxon>Fusobacteriota</taxon>
        <taxon>Fusobacteriia</taxon>
        <taxon>Fusobacteriales</taxon>
        <taxon>Fusobacteriaceae</taxon>
        <taxon>Fusobacterium</taxon>
    </lineage>
</organism>